<protein>
    <submittedName>
        <fullName evidence="1">Uncharacterized protein</fullName>
    </submittedName>
</protein>
<name>A0A6J4IN52_9CHLR</name>
<dbReference type="EMBL" id="CADCTR010000690">
    <property type="protein sequence ID" value="CAA9257204.1"/>
    <property type="molecule type" value="Genomic_DNA"/>
</dbReference>
<proteinExistence type="predicted"/>
<gene>
    <name evidence="1" type="ORF">AVDCRST_MAG93-2025</name>
</gene>
<sequence length="40" mass="4135">MGVCYYCVDGANGSVSTAYSVDWGSVSGVASKRLYVPEVG</sequence>
<reference evidence="1" key="1">
    <citation type="submission" date="2020-02" db="EMBL/GenBank/DDBJ databases">
        <authorList>
            <person name="Meier V. D."/>
        </authorList>
    </citation>
    <scope>NUCLEOTIDE SEQUENCE</scope>
    <source>
        <strain evidence="1">AVDCRST_MAG93</strain>
    </source>
</reference>
<dbReference type="AlphaFoldDB" id="A0A6J4IN52"/>
<accession>A0A6J4IN52</accession>
<organism evidence="1">
    <name type="scientific">uncultured Chloroflexia bacterium</name>
    <dbReference type="NCBI Taxonomy" id="1672391"/>
    <lineage>
        <taxon>Bacteria</taxon>
        <taxon>Bacillati</taxon>
        <taxon>Chloroflexota</taxon>
        <taxon>Chloroflexia</taxon>
        <taxon>environmental samples</taxon>
    </lineage>
</organism>
<evidence type="ECO:0000313" key="1">
    <source>
        <dbReference type="EMBL" id="CAA9257204.1"/>
    </source>
</evidence>